<evidence type="ECO:0000259" key="3">
    <source>
        <dbReference type="Pfam" id="PF00078"/>
    </source>
</evidence>
<gene>
    <name evidence="6" type="ORF">Tci_048741</name>
</gene>
<feature type="compositionally biased region" description="Basic and acidic residues" evidence="2">
    <location>
        <begin position="538"/>
        <end position="549"/>
    </location>
</feature>
<dbReference type="InterPro" id="IPR036397">
    <property type="entry name" value="RNaseH_sf"/>
</dbReference>
<keyword evidence="1" id="KW-0175">Coiled coil</keyword>
<feature type="domain" description="Reverse transcriptase/retrotransposon-derived protein RNase H-like" evidence="4">
    <location>
        <begin position="1088"/>
        <end position="1162"/>
    </location>
</feature>
<dbReference type="Gene3D" id="3.30.70.270">
    <property type="match status" value="2"/>
</dbReference>
<dbReference type="InterPro" id="IPR043502">
    <property type="entry name" value="DNA/RNA_pol_sf"/>
</dbReference>
<dbReference type="Gene3D" id="3.10.10.10">
    <property type="entry name" value="HIV Type 1 Reverse Transcriptase, subunit A, domain 1"/>
    <property type="match status" value="1"/>
</dbReference>
<organism evidence="6">
    <name type="scientific">Tanacetum cinerariifolium</name>
    <name type="common">Dalmatian daisy</name>
    <name type="synonym">Chrysanthemum cinerariifolium</name>
    <dbReference type="NCBI Taxonomy" id="118510"/>
    <lineage>
        <taxon>Eukaryota</taxon>
        <taxon>Viridiplantae</taxon>
        <taxon>Streptophyta</taxon>
        <taxon>Embryophyta</taxon>
        <taxon>Tracheophyta</taxon>
        <taxon>Spermatophyta</taxon>
        <taxon>Magnoliopsida</taxon>
        <taxon>eudicotyledons</taxon>
        <taxon>Gunneridae</taxon>
        <taxon>Pentapetalae</taxon>
        <taxon>asterids</taxon>
        <taxon>campanulids</taxon>
        <taxon>Asterales</taxon>
        <taxon>Asteraceae</taxon>
        <taxon>Asteroideae</taxon>
        <taxon>Anthemideae</taxon>
        <taxon>Anthemidinae</taxon>
        <taxon>Tanacetum</taxon>
    </lineage>
</organism>
<dbReference type="Pfam" id="PF00078">
    <property type="entry name" value="RVT_1"/>
    <property type="match status" value="1"/>
</dbReference>
<dbReference type="InterPro" id="IPR056924">
    <property type="entry name" value="SH3_Tf2-1"/>
</dbReference>
<dbReference type="CDD" id="cd00303">
    <property type="entry name" value="retropepsin_like"/>
    <property type="match status" value="1"/>
</dbReference>
<dbReference type="InterPro" id="IPR021109">
    <property type="entry name" value="Peptidase_aspartic_dom_sf"/>
</dbReference>
<comment type="caution">
    <text evidence="6">The sequence shown here is derived from an EMBL/GenBank/DDBJ whole genome shotgun (WGS) entry which is preliminary data.</text>
</comment>
<feature type="region of interest" description="Disordered" evidence="2">
    <location>
        <begin position="538"/>
        <end position="593"/>
    </location>
</feature>
<feature type="domain" description="Tf2-1-like SH3-like" evidence="5">
    <location>
        <begin position="1247"/>
        <end position="1292"/>
    </location>
</feature>
<evidence type="ECO:0000259" key="5">
    <source>
        <dbReference type="Pfam" id="PF24626"/>
    </source>
</evidence>
<dbReference type="SUPFAM" id="SSF56672">
    <property type="entry name" value="DNA/RNA polymerases"/>
    <property type="match status" value="1"/>
</dbReference>
<feature type="coiled-coil region" evidence="1">
    <location>
        <begin position="94"/>
        <end position="121"/>
    </location>
</feature>
<dbReference type="Pfam" id="PF17919">
    <property type="entry name" value="RT_RNaseH_2"/>
    <property type="match status" value="1"/>
</dbReference>
<evidence type="ECO:0000256" key="1">
    <source>
        <dbReference type="SAM" id="Coils"/>
    </source>
</evidence>
<protein>
    <recommendedName>
        <fullName evidence="7">Reverse transcriptase domain-containing protein</fullName>
    </recommendedName>
</protein>
<dbReference type="InterPro" id="IPR043128">
    <property type="entry name" value="Rev_trsase/Diguanyl_cyclase"/>
</dbReference>
<dbReference type="Pfam" id="PF24626">
    <property type="entry name" value="SH3_Tf2-1"/>
    <property type="match status" value="1"/>
</dbReference>
<evidence type="ECO:0000313" key="6">
    <source>
        <dbReference type="EMBL" id="GEU76763.1"/>
    </source>
</evidence>
<dbReference type="Gene3D" id="3.30.420.10">
    <property type="entry name" value="Ribonuclease H-like superfamily/Ribonuclease H"/>
    <property type="match status" value="1"/>
</dbReference>
<feature type="domain" description="Reverse transcriptase" evidence="3">
    <location>
        <begin position="922"/>
        <end position="1010"/>
    </location>
</feature>
<evidence type="ECO:0000259" key="4">
    <source>
        <dbReference type="Pfam" id="PF17919"/>
    </source>
</evidence>
<dbReference type="CDD" id="cd01647">
    <property type="entry name" value="RT_LTR"/>
    <property type="match status" value="1"/>
</dbReference>
<dbReference type="PANTHER" id="PTHR24559">
    <property type="entry name" value="TRANSPOSON TY3-I GAG-POL POLYPROTEIN"/>
    <property type="match status" value="1"/>
</dbReference>
<dbReference type="InterPro" id="IPR053134">
    <property type="entry name" value="RNA-dir_DNA_polymerase"/>
</dbReference>
<feature type="compositionally biased region" description="Gly residues" evidence="2">
    <location>
        <begin position="562"/>
        <end position="582"/>
    </location>
</feature>
<sequence length="1349" mass="152427">MHSPALCFCQTSANQWLVERANRSLGEGIKARLKVRRKNWMEELPLVLWAHYTMIKSSNRDTPYSLTYGMEAVIPAEIGMPTLRTAEVDLVQNDEALEINLDLLEEKREQAAIREAKSKEKMEKYYNSKVRSVSFKLGHLVYRKNDASRAKDSGKLGLKWERLYEVTEVSSRTSWHYISSLIFILPFAKGAAVVALPIGVLELDTHSSSEADPIESSPPPVSVAPMIPTALILPVPPAIVAPSSEFPLAHALRYTSHHLDHFTFGSSSSHSYLDHSSSGHSSLGHSLSRHTPPDTTDADSSTPQRFVHPLLARTPQCSEAYLRLRSAPLSTMYPLTTSESSAGDSFFESFAGPYRKRCRSPAAIMTSSIHYTRALVTLCVDLLPPRKRFRDSISIEDSVEDDIYTDVLDDIEADDTAVVVTVDKDVEVGIDAGIGMEVDVEINIKDEIESSDRGTMEVRVDMDVGIDIPDGMLMPDAVEHLEQLEAGQLIASGERASLSNRTRSLEQENLKVRALLSIERDRVDSLCHHIALSQEEFHQVRKDRDDTQRRLRSYNGSDGDNGNDGNGNGRNGNGENGNGGNGNPNENNRGDRPVARECTYQDFMKCQPLNFKGTEGVRFQELTMLCTRMIHEEEDQIERYVGGLPDNIQGNVMSGEPTRLHDAIRLANSLMDQKLKGYAMKNAKNKRRQGHFRRDYPKLKDQNRENKAGNKNRVGEARGKAYVLGGGDANPDSNVVKGTFLLNNHYDFILFDSGVDRSFVSSTFSTLLDIIPDTLDIIYIVELANERISKTNIVLRGCTLGLLGHPFNIDLTLVELGSFDVIIDMDWLAKHHAVIVCDEKIVRIPYGDEVLIVKGDRGGKEEKSKLSIISCIKTQKYIKREDMHALPPTRQVEFQIDLVLGVAPVARAPSSSSHWEAPVLFVKKKDGSFRICIDYHELNKLTVKNRYPLSRIDDLFDQLQGSRVYSKIDLRSGYHQLRVREEDILKTTFRTRYGHYEFQVMPFGLTNAPVNEEEHAKHLKLILELLKKEDLYAKFSKCNFWLSMVQFLGHVIDSEVQFLGHVIDSEGIHIAIPMTKLNQKNVKFDGSEKAEAAFQLLKQKLCSASILALPEGSENFVVYFDASRKGLGAVLMQGENVIAYASRQLKIHEKNYTTHDLELGAIDKHLPLVEFSYNNSYHTSIKAAPFEDLYCQKCRSPICWAEVGDAQLTSPEIIHEMTEKIIQIKKRIQATLDRQKSYVDRRRKPLESELNPRYIGPFKILAKVGMLVYRPKLPDQLNRVRITFHVSNLKKCFVDEPLTIPLDEIQIDDKLNFIEEPVEIMDQEVKRLKQSHILIVKVRWNSRRGPEFT</sequence>
<dbReference type="Pfam" id="PF08284">
    <property type="entry name" value="RVP_2"/>
    <property type="match status" value="1"/>
</dbReference>
<dbReference type="Gene3D" id="2.40.70.10">
    <property type="entry name" value="Acid Proteases"/>
    <property type="match status" value="1"/>
</dbReference>
<reference evidence="6" key="1">
    <citation type="journal article" date="2019" name="Sci. Rep.">
        <title>Draft genome of Tanacetum cinerariifolium, the natural source of mosquito coil.</title>
        <authorList>
            <person name="Yamashiro T."/>
            <person name="Shiraishi A."/>
            <person name="Satake H."/>
            <person name="Nakayama K."/>
        </authorList>
    </citation>
    <scope>NUCLEOTIDE SEQUENCE</scope>
</reference>
<feature type="region of interest" description="Disordered" evidence="2">
    <location>
        <begin position="275"/>
        <end position="303"/>
    </location>
</feature>
<accession>A0A6L2MS07</accession>
<dbReference type="EMBL" id="BKCJ010007341">
    <property type="protein sequence ID" value="GEU76763.1"/>
    <property type="molecule type" value="Genomic_DNA"/>
</dbReference>
<evidence type="ECO:0000256" key="2">
    <source>
        <dbReference type="SAM" id="MobiDB-lite"/>
    </source>
</evidence>
<name>A0A6L2MS07_TANCI</name>
<feature type="compositionally biased region" description="Low complexity" evidence="2">
    <location>
        <begin position="293"/>
        <end position="303"/>
    </location>
</feature>
<dbReference type="PANTHER" id="PTHR24559:SF427">
    <property type="entry name" value="RNA-DIRECTED DNA POLYMERASE"/>
    <property type="match status" value="1"/>
</dbReference>
<feature type="compositionally biased region" description="Low complexity" evidence="2">
    <location>
        <begin position="275"/>
        <end position="286"/>
    </location>
</feature>
<dbReference type="InterPro" id="IPR000477">
    <property type="entry name" value="RT_dom"/>
</dbReference>
<evidence type="ECO:0008006" key="7">
    <source>
        <dbReference type="Google" id="ProtNLM"/>
    </source>
</evidence>
<dbReference type="InterPro" id="IPR041577">
    <property type="entry name" value="RT_RNaseH_2"/>
</dbReference>
<dbReference type="GO" id="GO:0003676">
    <property type="term" value="F:nucleic acid binding"/>
    <property type="evidence" value="ECO:0007669"/>
    <property type="project" value="InterPro"/>
</dbReference>
<proteinExistence type="predicted"/>